<name>A0A166GZR1_9MICO</name>
<reference evidence="1 2" key="1">
    <citation type="submission" date="2015-08" db="EMBL/GenBank/DDBJ databases">
        <title>Draft Genome Sequence of Rathayibacter sp. Strain VKM Ac-2596 Isolated from Leaf Gall Induced by Plant-Parasitic Nematodes.</title>
        <authorList>
            <person name="Vasilenko O.V."/>
            <person name="Starodumova I.P."/>
            <person name="Tarlachkov S.V."/>
            <person name="Dorofeeva L.V."/>
            <person name="Evtushenko L.I."/>
        </authorList>
    </citation>
    <scope>NUCLEOTIDE SEQUENCE [LARGE SCALE GENOMIC DNA]</scope>
    <source>
        <strain evidence="1 2">VKM Ac-2596</strain>
    </source>
</reference>
<dbReference type="EMBL" id="LIIN01000264">
    <property type="protein sequence ID" value="KZX19674.1"/>
    <property type="molecule type" value="Genomic_DNA"/>
</dbReference>
<comment type="caution">
    <text evidence="1">The sequence shown here is derived from an EMBL/GenBank/DDBJ whole genome shotgun (WGS) entry which is preliminary data.</text>
</comment>
<organism evidence="1 2">
    <name type="scientific">Rathayibacter tanaceti</name>
    <dbReference type="NCBI Taxonomy" id="1671680"/>
    <lineage>
        <taxon>Bacteria</taxon>
        <taxon>Bacillati</taxon>
        <taxon>Actinomycetota</taxon>
        <taxon>Actinomycetes</taxon>
        <taxon>Micrococcales</taxon>
        <taxon>Microbacteriaceae</taxon>
        <taxon>Rathayibacter</taxon>
    </lineage>
</organism>
<accession>A0A166GZR1</accession>
<proteinExistence type="predicted"/>
<sequence>MELRRVLADPQLRGDPVVGGAERDQVQHLALPPAQRRELEPVRLRRRIERQADRQRRSPARRRGDLEVAVEPPHPLRDRAERLIVGGQFAPAVVADLNQQVHAVAVPLDPHPPRLLRLDEREHRAPHDRARRVRDLARECSPVRGRLHELHVEVGEPHQWAQVAAEARKGADHRFQHRAALLVGRGAQVDQRVRRDLGRLGARGPIVEPWRPQRGQHRLERHGVPVGLVGHEAGVLEQHRAGGGGVHAFEPTRHAYP</sequence>
<dbReference type="AlphaFoldDB" id="A0A166GZR1"/>
<dbReference type="PATRIC" id="fig|1671680.3.peg.3516"/>
<protein>
    <submittedName>
        <fullName evidence="1">Uncharacterized protein</fullName>
    </submittedName>
</protein>
<evidence type="ECO:0000313" key="2">
    <source>
        <dbReference type="Proteomes" id="UP000076717"/>
    </source>
</evidence>
<dbReference type="Proteomes" id="UP000076717">
    <property type="component" value="Unassembled WGS sequence"/>
</dbReference>
<gene>
    <name evidence="1" type="ORF">ACH61_03230</name>
</gene>
<keyword evidence="2" id="KW-1185">Reference proteome</keyword>
<evidence type="ECO:0000313" key="1">
    <source>
        <dbReference type="EMBL" id="KZX19674.1"/>
    </source>
</evidence>